<dbReference type="PATRIC" id="fig|294.124.peg.3756"/>
<sequence length="274" mass="31086">MGLVPAVKAAQVDSIDVPLKNALWNVVLLHSLSGFYSREARYPDRIKTSYFYDFAVALYSDFFKVPVDTLPSGWSTFKERIRESYFKMSWHRTYSFLEFLVALNHREKGEELTQCFNTALVRENSAYRFVSGKVTPITSTEEIEEIEQAISASDQYAGVRTHLNTALGLLTDRKNPDYRNSMKESISAVEALAKHLTGNPKATLGEALTELERRHRLDPVIKKAFSTLYGYTNNSDGIRHAVMEDKQVLTKADARFMLICCSAFINLTIDSVED</sequence>
<evidence type="ECO:0000259" key="1">
    <source>
        <dbReference type="Pfam" id="PF18863"/>
    </source>
</evidence>
<name>A0A0D0PB87_PSEFL</name>
<evidence type="ECO:0000313" key="2">
    <source>
        <dbReference type="EMBL" id="KIQ57962.1"/>
    </source>
</evidence>
<dbReference type="InterPro" id="IPR049503">
    <property type="entry name" value="AbiJ_NTD4"/>
</dbReference>
<proteinExistence type="predicted"/>
<comment type="caution">
    <text evidence="2">The sequence shown here is derived from an EMBL/GenBank/DDBJ whole genome shotgun (WGS) entry which is preliminary data.</text>
</comment>
<dbReference type="AlphaFoldDB" id="A0A0D0PB87"/>
<protein>
    <recommendedName>
        <fullName evidence="1">HEPN AbiJ-N-terminal domain-containing protein</fullName>
    </recommendedName>
</protein>
<dbReference type="Proteomes" id="UP000032101">
    <property type="component" value="Unassembled WGS sequence"/>
</dbReference>
<dbReference type="Pfam" id="PF18863">
    <property type="entry name" value="AbiJ_NTD4"/>
    <property type="match status" value="1"/>
</dbReference>
<organism evidence="2 3">
    <name type="scientific">Pseudomonas fluorescens</name>
    <dbReference type="NCBI Taxonomy" id="294"/>
    <lineage>
        <taxon>Bacteria</taxon>
        <taxon>Pseudomonadati</taxon>
        <taxon>Pseudomonadota</taxon>
        <taxon>Gammaproteobacteria</taxon>
        <taxon>Pseudomonadales</taxon>
        <taxon>Pseudomonadaceae</taxon>
        <taxon>Pseudomonas</taxon>
    </lineage>
</organism>
<feature type="domain" description="HEPN AbiJ-N-terminal" evidence="1">
    <location>
        <begin position="2"/>
        <end position="151"/>
    </location>
</feature>
<gene>
    <name evidence="2" type="ORF">RL74_18230</name>
</gene>
<dbReference type="EMBL" id="JXNZ01000183">
    <property type="protein sequence ID" value="KIQ57962.1"/>
    <property type="molecule type" value="Genomic_DNA"/>
</dbReference>
<evidence type="ECO:0000313" key="3">
    <source>
        <dbReference type="Proteomes" id="UP000032101"/>
    </source>
</evidence>
<reference evidence="2 3" key="1">
    <citation type="submission" date="2015-01" db="EMBL/GenBank/DDBJ databases">
        <title>Draft Genome Sequence of the Biocontrol and Plant Growth-Promoting Rhizobacteria (PGPR) Pseudomonas fluorescens UM270.</title>
        <authorList>
            <person name="Hernandez-Salmeron J.E."/>
            <person name="Santoyo G."/>
            <person name="Moreno-Hagelsieb G."/>
            <person name="Hernandez-Leon R."/>
        </authorList>
    </citation>
    <scope>NUCLEOTIDE SEQUENCE [LARGE SCALE GENOMIC DNA]</scope>
    <source>
        <strain evidence="2 3">UM270</strain>
    </source>
</reference>
<accession>A0A0D0PB87</accession>